<feature type="transmembrane region" description="Helical" evidence="5">
    <location>
        <begin position="41"/>
        <end position="58"/>
    </location>
</feature>
<feature type="transmembrane region" description="Helical" evidence="5">
    <location>
        <begin position="65"/>
        <end position="84"/>
    </location>
</feature>
<organism evidence="7 8">
    <name type="scientific">Citrobacter telavivensis</name>
    <dbReference type="NCBI Taxonomy" id="2653932"/>
    <lineage>
        <taxon>Bacteria</taxon>
        <taxon>Pseudomonadati</taxon>
        <taxon>Pseudomonadota</taxon>
        <taxon>Gammaproteobacteria</taxon>
        <taxon>Enterobacterales</taxon>
        <taxon>Enterobacteriaceae</taxon>
        <taxon>Citrobacter</taxon>
    </lineage>
</organism>
<comment type="caution">
    <text evidence="7">The sequence shown here is derived from an EMBL/GenBank/DDBJ whole genome shotgun (WGS) entry which is preliminary data.</text>
</comment>
<proteinExistence type="predicted"/>
<reference evidence="7 8" key="1">
    <citation type="submission" date="2019-10" db="EMBL/GenBank/DDBJ databases">
        <title>Characterization of a new Citrobacter species.</title>
        <authorList>
            <person name="Goncalves Ribeiro T."/>
            <person name="Izdebski R."/>
            <person name="Urbanowicz P."/>
            <person name="Carmeli Y."/>
            <person name="Gniadkowski M."/>
            <person name="Peixe L."/>
        </authorList>
    </citation>
    <scope>NUCLEOTIDE SEQUENCE [LARGE SCALE GENOMIC DNA]</scope>
    <source>
        <strain evidence="7 8">NMI7905_11</strain>
    </source>
</reference>
<protein>
    <submittedName>
        <fullName evidence="7">DUF202 domain-containing protein</fullName>
    </submittedName>
</protein>
<dbReference type="RefSeq" id="WP_152404942.1">
    <property type="nucleotide sequence ID" value="NZ_WHIY01000020.1"/>
</dbReference>
<evidence type="ECO:0000256" key="3">
    <source>
        <dbReference type="ARBA" id="ARBA00022989"/>
    </source>
</evidence>
<dbReference type="InterPro" id="IPR003807">
    <property type="entry name" value="DUF202"/>
</dbReference>
<accession>A0A6L5EGK2</accession>
<comment type="subcellular location">
    <subcellularLocation>
        <location evidence="1">Endomembrane system</location>
        <topology evidence="1">Multi-pass membrane protein</topology>
    </subcellularLocation>
</comment>
<keyword evidence="3 5" id="KW-1133">Transmembrane helix</keyword>
<evidence type="ECO:0000313" key="7">
    <source>
        <dbReference type="EMBL" id="MPQ53805.1"/>
    </source>
</evidence>
<dbReference type="Pfam" id="PF02656">
    <property type="entry name" value="DUF202"/>
    <property type="match status" value="1"/>
</dbReference>
<keyword evidence="2 5" id="KW-0812">Transmembrane</keyword>
<keyword evidence="8" id="KW-1185">Reference proteome</keyword>
<dbReference type="Proteomes" id="UP000475079">
    <property type="component" value="Unassembled WGS sequence"/>
</dbReference>
<name>A0A6L5EGK2_9ENTR</name>
<evidence type="ECO:0000256" key="2">
    <source>
        <dbReference type="ARBA" id="ARBA00022692"/>
    </source>
</evidence>
<evidence type="ECO:0000313" key="8">
    <source>
        <dbReference type="Proteomes" id="UP000475079"/>
    </source>
</evidence>
<evidence type="ECO:0000259" key="6">
    <source>
        <dbReference type="Pfam" id="PF02656"/>
    </source>
</evidence>
<evidence type="ECO:0000256" key="1">
    <source>
        <dbReference type="ARBA" id="ARBA00004127"/>
    </source>
</evidence>
<evidence type="ECO:0000256" key="5">
    <source>
        <dbReference type="SAM" id="Phobius"/>
    </source>
</evidence>
<dbReference type="AlphaFoldDB" id="A0A6L5EGK2"/>
<gene>
    <name evidence="7" type="ORF">GBB84_23230</name>
</gene>
<dbReference type="GO" id="GO:0012505">
    <property type="term" value="C:endomembrane system"/>
    <property type="evidence" value="ECO:0007669"/>
    <property type="project" value="UniProtKB-SubCell"/>
</dbReference>
<dbReference type="EMBL" id="WHIY01000020">
    <property type="protein sequence ID" value="MPQ53805.1"/>
    <property type="molecule type" value="Genomic_DNA"/>
</dbReference>
<evidence type="ECO:0000256" key="4">
    <source>
        <dbReference type="ARBA" id="ARBA00023136"/>
    </source>
</evidence>
<feature type="domain" description="DUF202" evidence="6">
    <location>
        <begin position="4"/>
        <end position="64"/>
    </location>
</feature>
<sequence length="90" mass="10023">MSRDSGLQPERTELAWRRTGWSMLIPALLCLRGWIRSGHVLYALSGILLLIGTLTLLCGIIRGRYMLISLLVVLSGVILLINQGEYLAGW</sequence>
<keyword evidence="4 5" id="KW-0472">Membrane</keyword>